<gene>
    <name evidence="1" type="ORF">HNP25_003294</name>
</gene>
<dbReference type="RefSeq" id="WP_184135747.1">
    <property type="nucleotide sequence ID" value="NZ_JACHKT010000026.1"/>
</dbReference>
<dbReference type="Proteomes" id="UP000524404">
    <property type="component" value="Unassembled WGS sequence"/>
</dbReference>
<proteinExistence type="predicted"/>
<evidence type="ECO:0000313" key="1">
    <source>
        <dbReference type="EMBL" id="MBB6004628.1"/>
    </source>
</evidence>
<comment type="caution">
    <text evidence="1">The sequence shown here is derived from an EMBL/GenBank/DDBJ whole genome shotgun (WGS) entry which is preliminary data.</text>
</comment>
<accession>A0A841EVG3</accession>
<keyword evidence="2" id="KW-1185">Reference proteome</keyword>
<evidence type="ECO:0000313" key="2">
    <source>
        <dbReference type="Proteomes" id="UP000524404"/>
    </source>
</evidence>
<dbReference type="AlphaFoldDB" id="A0A841EVG3"/>
<dbReference type="PROSITE" id="PS51257">
    <property type="entry name" value="PROKAR_LIPOPROTEIN"/>
    <property type="match status" value="1"/>
</dbReference>
<dbReference type="EMBL" id="JACHKT010000026">
    <property type="protein sequence ID" value="MBB6004628.1"/>
    <property type="molecule type" value="Genomic_DNA"/>
</dbReference>
<evidence type="ECO:0008006" key="3">
    <source>
        <dbReference type="Google" id="ProtNLM"/>
    </source>
</evidence>
<name>A0A841EVG3_9BACT</name>
<protein>
    <recommendedName>
        <fullName evidence="3">Lipoprotein</fullName>
    </recommendedName>
</protein>
<sequence>MIKRFFAIALFGYFSFACSSGKKALEQGNYDGAVETAIGRLQKSPTNTKAQKVLKEAFPAAVNFHLSKVENWKNSQEQFRWERVVAEYKQIHALTDELVNCQACLKVTGTPRRYFDDLQTARILAADERYAVGQSALKQAYDNRQAAKDAFYNFSVVEELLPTYKGIKNKLDESYELASIDVVVEQVSVHSPTYALSNEYFQGKINEFLRTNPKLNQFVRFHSPEIAEQNKLKPDHIIRLQFDDFIVGQTYVETNTNTVTSKDSVKVGETTVNGKKIAVFNKVTAKLTQSRKAVTSKGILDFQVIDFKTKQKIYQDKIGGEFVWVNEWGNFNGDERALTKQQLSLTRNKELLPPPPQQLFTEFTKPIYDQITRKVKKYYENY</sequence>
<reference evidence="1 2" key="1">
    <citation type="submission" date="2020-08" db="EMBL/GenBank/DDBJ databases">
        <title>Functional genomics of gut bacteria from endangered species of beetles.</title>
        <authorList>
            <person name="Carlos-Shanley C."/>
        </authorList>
    </citation>
    <scope>NUCLEOTIDE SEQUENCE [LARGE SCALE GENOMIC DNA]</scope>
    <source>
        <strain evidence="1 2">S00070</strain>
    </source>
</reference>
<organism evidence="1 2">
    <name type="scientific">Arcicella rosea</name>
    <dbReference type="NCBI Taxonomy" id="502909"/>
    <lineage>
        <taxon>Bacteria</taxon>
        <taxon>Pseudomonadati</taxon>
        <taxon>Bacteroidota</taxon>
        <taxon>Cytophagia</taxon>
        <taxon>Cytophagales</taxon>
        <taxon>Flectobacillaceae</taxon>
        <taxon>Arcicella</taxon>
    </lineage>
</organism>